<dbReference type="InterPro" id="IPR017853">
    <property type="entry name" value="GH"/>
</dbReference>
<dbReference type="InterPro" id="IPR003790">
    <property type="entry name" value="GHL10"/>
</dbReference>
<dbReference type="RefSeq" id="WP_090167667.1">
    <property type="nucleotide sequence ID" value="NZ_FOFB01000008.1"/>
</dbReference>
<keyword evidence="5" id="KW-1185">Reference proteome</keyword>
<proteinExistence type="predicted"/>
<evidence type="ECO:0000313" key="5">
    <source>
        <dbReference type="Proteomes" id="UP000199021"/>
    </source>
</evidence>
<feature type="domain" description="Glycosyl hydrolase-like 10" evidence="3">
    <location>
        <begin position="29"/>
        <end position="347"/>
    </location>
</feature>
<evidence type="ECO:0000259" key="3">
    <source>
        <dbReference type="Pfam" id="PF02638"/>
    </source>
</evidence>
<keyword evidence="4" id="KW-0449">Lipoprotein</keyword>
<dbReference type="OrthoDB" id="9773203at2"/>
<dbReference type="STRING" id="478744.SAMN05444359_108189"/>
<reference evidence="5" key="1">
    <citation type="submission" date="2016-10" db="EMBL/GenBank/DDBJ databases">
        <authorList>
            <person name="Varghese N."/>
            <person name="Submissions S."/>
        </authorList>
    </citation>
    <scope>NUCLEOTIDE SEQUENCE [LARGE SCALE GENOMIC DNA]</scope>
    <source>
        <strain evidence="5">DSM 24740</strain>
    </source>
</reference>
<dbReference type="Proteomes" id="UP000199021">
    <property type="component" value="Unassembled WGS sequence"/>
</dbReference>
<feature type="signal peptide" evidence="2">
    <location>
        <begin position="1"/>
        <end position="22"/>
    </location>
</feature>
<dbReference type="PANTHER" id="PTHR43405:SF1">
    <property type="entry name" value="GLYCOSYL HYDROLASE DIGH"/>
    <property type="match status" value="1"/>
</dbReference>
<dbReference type="PANTHER" id="PTHR43405">
    <property type="entry name" value="GLYCOSYL HYDROLASE DIGH"/>
    <property type="match status" value="1"/>
</dbReference>
<evidence type="ECO:0000256" key="1">
    <source>
        <dbReference type="ARBA" id="ARBA00022729"/>
    </source>
</evidence>
<protein>
    <submittedName>
        <fullName evidence="4">Uncharacterized lipoprotein YddW, UPF0748 family</fullName>
    </submittedName>
</protein>
<accession>A0A1H9FD57</accession>
<gene>
    <name evidence="4" type="ORF">SAMN05444359_108189</name>
</gene>
<organism evidence="4 5">
    <name type="scientific">Neolewinella agarilytica</name>
    <dbReference type="NCBI Taxonomy" id="478744"/>
    <lineage>
        <taxon>Bacteria</taxon>
        <taxon>Pseudomonadati</taxon>
        <taxon>Bacteroidota</taxon>
        <taxon>Saprospiria</taxon>
        <taxon>Saprospirales</taxon>
        <taxon>Lewinellaceae</taxon>
        <taxon>Neolewinella</taxon>
    </lineage>
</organism>
<dbReference type="FunCoup" id="A0A1H9FD57">
    <property type="interactions" value="28"/>
</dbReference>
<dbReference type="Gene3D" id="3.20.20.80">
    <property type="entry name" value="Glycosidases"/>
    <property type="match status" value="1"/>
</dbReference>
<sequence>MEDISRLPALLLLALLCTCVSAQNTDRDLRGVWMATVLNIDYPQNPTVSAATLQADFNSQLFRLRKAGMNTIFVQVRPAGDAIYPSKLAPWSEWLTGVQGKAPVSNFDPLAYMIETAHKQGVEIHAWVNPYRVAMSLDSTNFAPNHLYHTHRDWVRTYNGRRYLDPGLPDVRAHLGEVIDELVANYDIDGVHFDDYFYPYPAAGIPFPDQATWYRYGQGRPLADWRRENVNTFVAETYRRIKAAKPWVQFGISPFGVWRNQSQDPLRGSATRASVSSYDDLYGDALAWAEAGTVDYLLPQLYWSMDYPPASYRVLASWWAGNVPPGVRIYIGHAAYKVASNDDQAWHDLEEMPRQLSLNEQLGRSSGSVYFSTKSILNNPFGLAQRLADLYPTMALPPARNTTVPVVATKVKQYKQKRTEKGNLVVWEVNKKTPKDQLPHYYAIYRGSDSTPMTLLHRTPYHQGCHRLHYYDKLADPLVQYVYRIVPMDRFHRNMSVAKVAR</sequence>
<name>A0A1H9FD57_9BACT</name>
<dbReference type="EMBL" id="FOFB01000008">
    <property type="protein sequence ID" value="SEQ35849.1"/>
    <property type="molecule type" value="Genomic_DNA"/>
</dbReference>
<evidence type="ECO:0000256" key="2">
    <source>
        <dbReference type="SAM" id="SignalP"/>
    </source>
</evidence>
<keyword evidence="1 2" id="KW-0732">Signal</keyword>
<feature type="chain" id="PRO_5011559916" evidence="2">
    <location>
        <begin position="23"/>
        <end position="502"/>
    </location>
</feature>
<dbReference type="Pfam" id="PF02638">
    <property type="entry name" value="GHL10"/>
    <property type="match status" value="1"/>
</dbReference>
<dbReference type="InParanoid" id="A0A1H9FD57"/>
<dbReference type="AlphaFoldDB" id="A0A1H9FD57"/>
<dbReference type="InterPro" id="IPR052177">
    <property type="entry name" value="Divisome_Glycosyl_Hydrolase"/>
</dbReference>
<evidence type="ECO:0000313" key="4">
    <source>
        <dbReference type="EMBL" id="SEQ35849.1"/>
    </source>
</evidence>
<dbReference type="SUPFAM" id="SSF51445">
    <property type="entry name" value="(Trans)glycosidases"/>
    <property type="match status" value="1"/>
</dbReference>